<keyword evidence="4" id="KW-1185">Reference proteome</keyword>
<dbReference type="OrthoDB" id="7181414at2"/>
<gene>
    <name evidence="3" type="ORF">E5222_01150</name>
</gene>
<sequence length="368" mass="38735">MRGLTFAGWVAIAAMLMAPSIRQPPFDPMPSLPVEVRQASPGFSVMTYNVKGLPWPAASGRGNALAEIGGRLAQMRASGNAPDVVLLQEAFSDDAKAIGAAAGYRHVMLGPQSAPAGGLPPLGQAYAASARRDRGEGLGTVLDSGLVILSDYPIVRTDRIAFPQGACAGFDCLAAKGVMIAWIALPGFDRPVAFANTHLNSRRSTHVALERADAAHGWQIQELQRLIAGSVSPATPIVFGGDFNVGRVGTRMAGFAASPPLGESQKDAMAMLLPNAEVDTGSRAEEASIVRRYKDMILFRDDDSAGKRIVPQHAFVPFPYATAGSPLSDHAGFVVRFASSNASRPGYRSQPEIVPSLAGDNFAAQDAR</sequence>
<dbReference type="Pfam" id="PF03372">
    <property type="entry name" value="Exo_endo_phos"/>
    <property type="match status" value="1"/>
</dbReference>
<dbReference type="PANTHER" id="PTHR16320">
    <property type="entry name" value="SPHINGOMYELINASE FAMILY MEMBER"/>
    <property type="match status" value="1"/>
</dbReference>
<accession>A0A4T3F203</accession>
<evidence type="ECO:0000313" key="4">
    <source>
        <dbReference type="Proteomes" id="UP000309389"/>
    </source>
</evidence>
<proteinExistence type="predicted"/>
<feature type="domain" description="Endonuclease/exonuclease/phosphatase" evidence="2">
    <location>
        <begin position="46"/>
        <end position="245"/>
    </location>
</feature>
<dbReference type="Gene3D" id="3.60.10.10">
    <property type="entry name" value="Endonuclease/exonuclease/phosphatase"/>
    <property type="match status" value="1"/>
</dbReference>
<protein>
    <submittedName>
        <fullName evidence="3">Endonuclease</fullName>
    </submittedName>
</protein>
<organism evidence="3 4">
    <name type="scientific">Alteraurantiacibacter aquimixticola</name>
    <dbReference type="NCBI Taxonomy" id="2489173"/>
    <lineage>
        <taxon>Bacteria</taxon>
        <taxon>Pseudomonadati</taxon>
        <taxon>Pseudomonadota</taxon>
        <taxon>Alphaproteobacteria</taxon>
        <taxon>Sphingomonadales</taxon>
        <taxon>Erythrobacteraceae</taxon>
        <taxon>Alteraurantiacibacter</taxon>
    </lineage>
</organism>
<dbReference type="SUPFAM" id="SSF56219">
    <property type="entry name" value="DNase I-like"/>
    <property type="match status" value="1"/>
</dbReference>
<dbReference type="PANTHER" id="PTHR16320:SF23">
    <property type="entry name" value="SPHINGOMYELINASE C 1"/>
    <property type="match status" value="1"/>
</dbReference>
<evidence type="ECO:0000259" key="2">
    <source>
        <dbReference type="Pfam" id="PF03372"/>
    </source>
</evidence>
<dbReference type="GO" id="GO:0004767">
    <property type="term" value="F:sphingomyelin phosphodiesterase activity"/>
    <property type="evidence" value="ECO:0007669"/>
    <property type="project" value="InterPro"/>
</dbReference>
<dbReference type="InterPro" id="IPR005135">
    <property type="entry name" value="Endo/exonuclease/phosphatase"/>
</dbReference>
<evidence type="ECO:0000256" key="1">
    <source>
        <dbReference type="SAM" id="MobiDB-lite"/>
    </source>
</evidence>
<evidence type="ECO:0000313" key="3">
    <source>
        <dbReference type="EMBL" id="TIX51118.1"/>
    </source>
</evidence>
<dbReference type="EMBL" id="SSHH01000001">
    <property type="protein sequence ID" value="TIX51118.1"/>
    <property type="molecule type" value="Genomic_DNA"/>
</dbReference>
<keyword evidence="3" id="KW-0540">Nuclease</keyword>
<feature type="region of interest" description="Disordered" evidence="1">
    <location>
        <begin position="341"/>
        <end position="368"/>
    </location>
</feature>
<dbReference type="GO" id="GO:0004519">
    <property type="term" value="F:endonuclease activity"/>
    <property type="evidence" value="ECO:0007669"/>
    <property type="project" value="UniProtKB-KW"/>
</dbReference>
<comment type="caution">
    <text evidence="3">The sequence shown here is derived from an EMBL/GenBank/DDBJ whole genome shotgun (WGS) entry which is preliminary data.</text>
</comment>
<keyword evidence="3" id="KW-0378">Hydrolase</keyword>
<dbReference type="InterPro" id="IPR036691">
    <property type="entry name" value="Endo/exonu/phosph_ase_sf"/>
</dbReference>
<dbReference type="AlphaFoldDB" id="A0A4T3F203"/>
<dbReference type="Proteomes" id="UP000309389">
    <property type="component" value="Unassembled WGS sequence"/>
</dbReference>
<dbReference type="InterPro" id="IPR038772">
    <property type="entry name" value="Sph/SMPD2-like"/>
</dbReference>
<keyword evidence="3" id="KW-0255">Endonuclease</keyword>
<reference evidence="3 4" key="1">
    <citation type="submission" date="2019-04" db="EMBL/GenBank/DDBJ databases">
        <title>Altererythrobacter aquimixticola sp. nov., isolated from sediment of junction between the ocean and a freshwater spring.</title>
        <authorList>
            <person name="Yoon J.-H."/>
        </authorList>
    </citation>
    <scope>NUCLEOTIDE SEQUENCE [LARGE SCALE GENOMIC DNA]</scope>
    <source>
        <strain evidence="3 4">SSKS-13</strain>
    </source>
</reference>
<name>A0A4T3F203_9SPHN</name>